<dbReference type="InterPro" id="IPR036390">
    <property type="entry name" value="WH_DNA-bd_sf"/>
</dbReference>
<keyword evidence="7" id="KW-1185">Reference proteome</keyword>
<proteinExistence type="inferred from homology"/>
<dbReference type="InterPro" id="IPR036388">
    <property type="entry name" value="WH-like_DNA-bd_sf"/>
</dbReference>
<evidence type="ECO:0000256" key="1">
    <source>
        <dbReference type="ARBA" id="ARBA00009437"/>
    </source>
</evidence>
<dbReference type="PANTHER" id="PTHR30419">
    <property type="entry name" value="HTH-TYPE TRANSCRIPTIONAL REGULATOR YBHD"/>
    <property type="match status" value="1"/>
</dbReference>
<dbReference type="Proteomes" id="UP001143307">
    <property type="component" value="Unassembled WGS sequence"/>
</dbReference>
<dbReference type="InterPro" id="IPR005119">
    <property type="entry name" value="LysR_subst-bd"/>
</dbReference>
<evidence type="ECO:0000313" key="6">
    <source>
        <dbReference type="EMBL" id="MCX2973201.1"/>
    </source>
</evidence>
<organism evidence="6 7">
    <name type="scientific">Candidatus Seongchinamella marina</name>
    <dbReference type="NCBI Taxonomy" id="2518990"/>
    <lineage>
        <taxon>Bacteria</taxon>
        <taxon>Pseudomonadati</taxon>
        <taxon>Pseudomonadota</taxon>
        <taxon>Gammaproteobacteria</taxon>
        <taxon>Cellvibrionales</taxon>
        <taxon>Halieaceae</taxon>
        <taxon>Seongchinamella</taxon>
    </lineage>
</organism>
<dbReference type="PROSITE" id="PS50931">
    <property type="entry name" value="HTH_LYSR"/>
    <property type="match status" value="1"/>
</dbReference>
<dbReference type="CDD" id="cd08440">
    <property type="entry name" value="PBP2_LTTR_like_4"/>
    <property type="match status" value="1"/>
</dbReference>
<dbReference type="Pfam" id="PF03466">
    <property type="entry name" value="LysR_substrate"/>
    <property type="match status" value="1"/>
</dbReference>
<dbReference type="Gene3D" id="1.10.10.10">
    <property type="entry name" value="Winged helix-like DNA-binding domain superfamily/Winged helix DNA-binding domain"/>
    <property type="match status" value="1"/>
</dbReference>
<sequence>MRAFVVVARHGSFNRAADELSRSQPAVTLSIKQLESYVGLKLFERTTRKVTPTTAGEKFIPVAERLLREFDMAIYDVTATADCRSGHVSMSVLPSVATRILPDVISEFTEKFPDISIHVSDYNAQGVQRSVERNEVDFGIGSLWHPNSKLEFRPLMEDRFALVCHKDHPLAAEGAPVTWEQLKGLSFLSTGLTQALKMQRYIGNPKFEFTTTNTLFAMLKANVGVTVLPTLAMPQEDDLMSLPMVDPVETREICVILRQDWTLSPAANAMMEVLSGHLPMLANQLDLTLQSG</sequence>
<keyword evidence="3" id="KW-0238">DNA-binding</keyword>
<evidence type="ECO:0000256" key="4">
    <source>
        <dbReference type="ARBA" id="ARBA00023163"/>
    </source>
</evidence>
<keyword evidence="4" id="KW-0804">Transcription</keyword>
<evidence type="ECO:0000313" key="7">
    <source>
        <dbReference type="Proteomes" id="UP001143307"/>
    </source>
</evidence>
<reference evidence="6" key="1">
    <citation type="submission" date="2019-02" db="EMBL/GenBank/DDBJ databases">
        <authorList>
            <person name="Li S.-H."/>
        </authorList>
    </citation>
    <scope>NUCLEOTIDE SEQUENCE</scope>
    <source>
        <strain evidence="6">IMCC8485</strain>
    </source>
</reference>
<comment type="similarity">
    <text evidence="1">Belongs to the LysR transcriptional regulatory family.</text>
</comment>
<dbReference type="SUPFAM" id="SSF46785">
    <property type="entry name" value="Winged helix' DNA-binding domain"/>
    <property type="match status" value="1"/>
</dbReference>
<dbReference type="SUPFAM" id="SSF53850">
    <property type="entry name" value="Periplasmic binding protein-like II"/>
    <property type="match status" value="1"/>
</dbReference>
<dbReference type="InterPro" id="IPR050950">
    <property type="entry name" value="HTH-type_LysR_regulators"/>
</dbReference>
<evidence type="ECO:0000256" key="3">
    <source>
        <dbReference type="ARBA" id="ARBA00023125"/>
    </source>
</evidence>
<dbReference type="InterPro" id="IPR000847">
    <property type="entry name" value="LysR_HTH_N"/>
</dbReference>
<gene>
    <name evidence="6" type="ORF">EYC87_06315</name>
</gene>
<dbReference type="Gene3D" id="3.40.190.290">
    <property type="match status" value="1"/>
</dbReference>
<dbReference type="EMBL" id="SHNP01000002">
    <property type="protein sequence ID" value="MCX2973201.1"/>
    <property type="molecule type" value="Genomic_DNA"/>
</dbReference>
<dbReference type="PRINTS" id="PR00039">
    <property type="entry name" value="HTHLYSR"/>
</dbReference>
<feature type="domain" description="HTH lysR-type" evidence="5">
    <location>
        <begin position="1"/>
        <end position="53"/>
    </location>
</feature>
<comment type="caution">
    <text evidence="6">The sequence shown here is derived from an EMBL/GenBank/DDBJ whole genome shotgun (WGS) entry which is preliminary data.</text>
</comment>
<name>A0ABT3SU88_9GAMM</name>
<dbReference type="Pfam" id="PF00126">
    <property type="entry name" value="HTH_1"/>
    <property type="match status" value="1"/>
</dbReference>
<protein>
    <submittedName>
        <fullName evidence="6">LysR family transcriptional regulator</fullName>
    </submittedName>
</protein>
<dbReference type="RefSeq" id="WP_279252149.1">
    <property type="nucleotide sequence ID" value="NZ_SHNP01000002.1"/>
</dbReference>
<keyword evidence="2" id="KW-0805">Transcription regulation</keyword>
<dbReference type="PANTHER" id="PTHR30419:SF30">
    <property type="entry name" value="LYSR FAMILY TRANSCRIPTIONAL REGULATOR"/>
    <property type="match status" value="1"/>
</dbReference>
<accession>A0ABT3SU88</accession>
<evidence type="ECO:0000256" key="2">
    <source>
        <dbReference type="ARBA" id="ARBA00023015"/>
    </source>
</evidence>
<evidence type="ECO:0000259" key="5">
    <source>
        <dbReference type="PROSITE" id="PS50931"/>
    </source>
</evidence>